<keyword evidence="4" id="KW-1185">Reference proteome</keyword>
<dbReference type="Proteomes" id="UP000519004">
    <property type="component" value="Unassembled WGS sequence"/>
</dbReference>
<organism evidence="3 4">
    <name type="scientific">Rehaibacterium terrae</name>
    <dbReference type="NCBI Taxonomy" id="1341696"/>
    <lineage>
        <taxon>Bacteria</taxon>
        <taxon>Pseudomonadati</taxon>
        <taxon>Pseudomonadota</taxon>
        <taxon>Gammaproteobacteria</taxon>
        <taxon>Lysobacterales</taxon>
        <taxon>Lysobacteraceae</taxon>
        <taxon>Rehaibacterium</taxon>
    </lineage>
</organism>
<feature type="domain" description="VWFA" evidence="2">
    <location>
        <begin position="90"/>
        <end position="287"/>
    </location>
</feature>
<reference evidence="3 4" key="1">
    <citation type="submission" date="2020-08" db="EMBL/GenBank/DDBJ databases">
        <title>Genomic Encyclopedia of Type Strains, Phase IV (KMG-IV): sequencing the most valuable type-strain genomes for metagenomic binning, comparative biology and taxonomic classification.</title>
        <authorList>
            <person name="Goeker M."/>
        </authorList>
    </citation>
    <scope>NUCLEOTIDE SEQUENCE [LARGE SCALE GENOMIC DNA]</scope>
    <source>
        <strain evidence="3 4">DSM 25897</strain>
    </source>
</reference>
<dbReference type="InterPro" id="IPR036465">
    <property type="entry name" value="vWFA_dom_sf"/>
</dbReference>
<evidence type="ECO:0000313" key="4">
    <source>
        <dbReference type="Proteomes" id="UP000519004"/>
    </source>
</evidence>
<keyword evidence="1" id="KW-1133">Transmembrane helix</keyword>
<dbReference type="PROSITE" id="PS50234">
    <property type="entry name" value="VWFA"/>
    <property type="match status" value="1"/>
</dbReference>
<gene>
    <name evidence="3" type="ORF">HNQ58_001998</name>
</gene>
<dbReference type="RefSeq" id="WP_183948760.1">
    <property type="nucleotide sequence ID" value="NZ_JACHHX010000014.1"/>
</dbReference>
<dbReference type="PANTHER" id="PTHR22550">
    <property type="entry name" value="SPORE GERMINATION PROTEIN"/>
    <property type="match status" value="1"/>
</dbReference>
<dbReference type="SMART" id="SM00327">
    <property type="entry name" value="VWA"/>
    <property type="match status" value="1"/>
</dbReference>
<evidence type="ECO:0000259" key="2">
    <source>
        <dbReference type="PROSITE" id="PS50234"/>
    </source>
</evidence>
<dbReference type="SUPFAM" id="SSF53300">
    <property type="entry name" value="vWA-like"/>
    <property type="match status" value="1"/>
</dbReference>
<dbReference type="Gene3D" id="3.40.50.410">
    <property type="entry name" value="von Willebrand factor, type A domain"/>
    <property type="match status" value="1"/>
</dbReference>
<dbReference type="EMBL" id="JACHHX010000014">
    <property type="protein sequence ID" value="MBB5016088.1"/>
    <property type="molecule type" value="Genomic_DNA"/>
</dbReference>
<comment type="caution">
    <text evidence="3">The sequence shown here is derived from an EMBL/GenBank/DDBJ whole genome shotgun (WGS) entry which is preliminary data.</text>
</comment>
<dbReference type="InterPro" id="IPR002035">
    <property type="entry name" value="VWF_A"/>
</dbReference>
<sequence length="331" mass="36316">MPEFVWPWLLALLPLPWLWQRLLPAARSHAAALRLPHRQEIAALAGIAPGRAGLRGAPRWLWLVWALLCVALARPQALAEADMPPRSGRDLMLAVDLSGSMSETDMRLAGRPVDRLTAVKAVLADFLDRRAGDRVGLVLFGQRAYAVTPLTFDLETVRQQVLDSVVGLAGRETAIGDALALSVKRLREQADPERPNPNRVIILLTDGVNNAGVVPPEKAAELAVLERIRVHTIGFGGEVRSGAFGLPFGRSEPEIDEDALRAISARTGGRFFRARDTDELAGIYAELDRLEAITHEGRPQRPRRELYPWPLGTALVLTLLALAVPRREARA</sequence>
<dbReference type="Pfam" id="PF00092">
    <property type="entry name" value="VWA"/>
    <property type="match status" value="1"/>
</dbReference>
<keyword evidence="1" id="KW-0472">Membrane</keyword>
<protein>
    <submittedName>
        <fullName evidence="3">Ca-activated chloride channel family protein</fullName>
    </submittedName>
</protein>
<evidence type="ECO:0000313" key="3">
    <source>
        <dbReference type="EMBL" id="MBB5016088.1"/>
    </source>
</evidence>
<dbReference type="InterPro" id="IPR050768">
    <property type="entry name" value="UPF0353/GerABKA_families"/>
</dbReference>
<keyword evidence="1" id="KW-0812">Transmembrane</keyword>
<accession>A0A7W7Y0Y8</accession>
<dbReference type="AlphaFoldDB" id="A0A7W7Y0Y8"/>
<dbReference type="InterPro" id="IPR033881">
    <property type="entry name" value="vWA_BatA_type"/>
</dbReference>
<dbReference type="CDD" id="cd01467">
    <property type="entry name" value="vWA_BatA_type"/>
    <property type="match status" value="1"/>
</dbReference>
<name>A0A7W7Y0Y8_9GAMM</name>
<evidence type="ECO:0000256" key="1">
    <source>
        <dbReference type="SAM" id="Phobius"/>
    </source>
</evidence>
<feature type="transmembrane region" description="Helical" evidence="1">
    <location>
        <begin position="306"/>
        <end position="324"/>
    </location>
</feature>
<proteinExistence type="predicted"/>
<dbReference type="PANTHER" id="PTHR22550:SF18">
    <property type="entry name" value="VWFA DOMAIN-CONTAINING PROTEIN"/>
    <property type="match status" value="1"/>
</dbReference>